<dbReference type="InterPro" id="IPR014001">
    <property type="entry name" value="Helicase_ATP-bd"/>
</dbReference>
<protein>
    <recommendedName>
        <fullName evidence="13">DNA helicase</fullName>
    </recommendedName>
</protein>
<evidence type="ECO:0000259" key="8">
    <source>
        <dbReference type="PROSITE" id="PS50013"/>
    </source>
</evidence>
<gene>
    <name evidence="11" type="ORF">F2Q68_00029078</name>
</gene>
<evidence type="ECO:0000259" key="9">
    <source>
        <dbReference type="PROSITE" id="PS51192"/>
    </source>
</evidence>
<dbReference type="SUPFAM" id="SSF52540">
    <property type="entry name" value="P-loop containing nucleoside triphosphate hydrolases"/>
    <property type="match status" value="2"/>
</dbReference>
<dbReference type="GO" id="GO:0003677">
    <property type="term" value="F:DNA binding"/>
    <property type="evidence" value="ECO:0007669"/>
    <property type="project" value="InterPro"/>
</dbReference>
<dbReference type="InterPro" id="IPR038718">
    <property type="entry name" value="SNF2-like_sf"/>
</dbReference>
<keyword evidence="3" id="KW-0547">Nucleotide-binding</keyword>
<dbReference type="GO" id="GO:0003682">
    <property type="term" value="F:chromatin binding"/>
    <property type="evidence" value="ECO:0007669"/>
    <property type="project" value="TreeGrafter"/>
</dbReference>
<dbReference type="PROSITE" id="PS50013">
    <property type="entry name" value="CHROMO_2"/>
    <property type="match status" value="2"/>
</dbReference>
<feature type="domain" description="Helicase ATP-binding" evidence="9">
    <location>
        <begin position="242"/>
        <end position="423"/>
    </location>
</feature>
<dbReference type="Pfam" id="PF00271">
    <property type="entry name" value="Helicase_C"/>
    <property type="match status" value="1"/>
</dbReference>
<evidence type="ECO:0000256" key="6">
    <source>
        <dbReference type="ARBA" id="ARBA00023242"/>
    </source>
</evidence>
<accession>A0A8S9G9L6</accession>
<comment type="subcellular location">
    <subcellularLocation>
        <location evidence="1">Nucleus</location>
    </subcellularLocation>
</comment>
<dbReference type="Gene3D" id="3.40.50.10810">
    <property type="entry name" value="Tandem AAA-ATPase domain"/>
    <property type="match status" value="1"/>
</dbReference>
<dbReference type="SMART" id="SM00490">
    <property type="entry name" value="HELICc"/>
    <property type="match status" value="1"/>
</dbReference>
<dbReference type="InterPro" id="IPR001650">
    <property type="entry name" value="Helicase_C-like"/>
</dbReference>
<keyword evidence="4" id="KW-0378">Hydrolase</keyword>
<dbReference type="SMART" id="SM00487">
    <property type="entry name" value="DEXDc"/>
    <property type="match status" value="1"/>
</dbReference>
<dbReference type="Pfam" id="PF00176">
    <property type="entry name" value="SNF2-rel_dom"/>
    <property type="match status" value="1"/>
</dbReference>
<keyword evidence="5" id="KW-0067">ATP-binding</keyword>
<dbReference type="Pfam" id="PF06461">
    <property type="entry name" value="CHDII_SANT-like"/>
    <property type="match status" value="2"/>
</dbReference>
<feature type="compositionally biased region" description="Basic and acidic residues" evidence="7">
    <location>
        <begin position="1017"/>
        <end position="1026"/>
    </location>
</feature>
<dbReference type="PANTHER" id="PTHR45623:SF17">
    <property type="entry name" value="CHROMODOMAIN-HELICASE-DNA-BINDING PROTEIN 3-RELATED"/>
    <property type="match status" value="1"/>
</dbReference>
<evidence type="ECO:0000313" key="12">
    <source>
        <dbReference type="Proteomes" id="UP000712281"/>
    </source>
</evidence>
<dbReference type="CDD" id="cd18660">
    <property type="entry name" value="CD1_tandem"/>
    <property type="match status" value="1"/>
</dbReference>
<evidence type="ECO:0000313" key="11">
    <source>
        <dbReference type="EMBL" id="KAF2541186.1"/>
    </source>
</evidence>
<dbReference type="SMART" id="SM00298">
    <property type="entry name" value="CHROMO"/>
    <property type="match status" value="2"/>
</dbReference>
<organism evidence="11 12">
    <name type="scientific">Brassica cretica</name>
    <name type="common">Mustard</name>
    <dbReference type="NCBI Taxonomy" id="69181"/>
    <lineage>
        <taxon>Eukaryota</taxon>
        <taxon>Viridiplantae</taxon>
        <taxon>Streptophyta</taxon>
        <taxon>Embryophyta</taxon>
        <taxon>Tracheophyta</taxon>
        <taxon>Spermatophyta</taxon>
        <taxon>Magnoliopsida</taxon>
        <taxon>eudicotyledons</taxon>
        <taxon>Gunneridae</taxon>
        <taxon>Pentapetalae</taxon>
        <taxon>rosids</taxon>
        <taxon>malvids</taxon>
        <taxon>Brassicales</taxon>
        <taxon>Brassicaceae</taxon>
        <taxon>Brassiceae</taxon>
        <taxon>Brassica</taxon>
    </lineage>
</organism>
<evidence type="ECO:0000256" key="4">
    <source>
        <dbReference type="ARBA" id="ARBA00022801"/>
    </source>
</evidence>
<dbReference type="InterPro" id="IPR016197">
    <property type="entry name" value="Chromo-like_dom_sf"/>
</dbReference>
<keyword evidence="2" id="KW-0677">Repeat</keyword>
<evidence type="ECO:0000256" key="7">
    <source>
        <dbReference type="SAM" id="MobiDB-lite"/>
    </source>
</evidence>
<dbReference type="GO" id="GO:0016887">
    <property type="term" value="F:ATP hydrolysis activity"/>
    <property type="evidence" value="ECO:0007669"/>
    <property type="project" value="TreeGrafter"/>
</dbReference>
<dbReference type="Pfam" id="PF06465">
    <property type="entry name" value="DUF1087"/>
    <property type="match status" value="1"/>
</dbReference>
<dbReference type="Gene3D" id="3.40.50.300">
    <property type="entry name" value="P-loop containing nucleotide triphosphate hydrolases"/>
    <property type="match status" value="1"/>
</dbReference>
<feature type="domain" description="Helicase C-terminal" evidence="10">
    <location>
        <begin position="548"/>
        <end position="707"/>
    </location>
</feature>
<dbReference type="InterPro" id="IPR027417">
    <property type="entry name" value="P-loop_NTPase"/>
</dbReference>
<dbReference type="EMBL" id="QGKW02002005">
    <property type="protein sequence ID" value="KAF2541186.1"/>
    <property type="molecule type" value="Genomic_DNA"/>
</dbReference>
<sequence length="1337" mass="154694">MTSLAGSRLRKRPDRRPLYTVDDSDDDDDFVQNKDQTTEVVEGTVGREVVTPLTEMEKILDCQMRPTTSNDPDSSDIAAPKQDVVKQYLVKWKGLSYLHCSWVAEEEFQKAYKFIRRLRSRVIKFHSTMESMSNSGDDFVAIHPEWTIVDRIIDCRGESEEKEYLVKFKELSYDECYWESESDISTFQNEIQRFKDINSGHRRDKYVDHERNHEDFKQFDHTPEFITGSLHPYQLEGLNFLRFTWSNRTHVILADEMGLGKTIQSIAFLASLFEENLAPYLVVAPLSTLRNWEREFATWAPHMNVVMYGGTSQARTVVRDHEFYFPKGHNKMIGISGESRQDRIKFDVILTSYEMINVDTEVLKPIKWKCMIVDEGHRLKNKNSKLFNSLKQYTSEHRILLTGTPLQNNLDELFVLMHFLDAEKFGSLEEFQEQFKDIDQEEQISRLHKMLAPHLLRRVKKDVLKDMPSKKELILRVDLSSKQKIIYKAIMTRNYKILAKRGAKISNVLMELRKACLHPYMVEGVESQIKDANEALKELLESSGKLQLLDQMMVKLKEQGHRVLIYSQFQHMLDLLEDYCAYKKWFYERIDGKVNGAERQARIDRFNAKKSNRFCFLLSTRAGGVGINLATADTVFIYDSDWNPYADLQAMARAHRIGQTEKVMIYRLISRGTIEEKIVQICKRKMLLEHLVVGKLKAPNLSQEELDDIIRYGSKELFAEENDEEGKFGKIHYDDAAIEKLLDRDHIDAEEDSVDDENENGFFKAFKVANFEFIDDNEAAASEEAQAIESKSSSENYWECLLKDKYEVQQAEEVNALGKRKRNCKQKLGEDELAYLEASSDNEEDEQTEAEDELAYLEVSSDDEEAEQNDGVASGQGNQIAYWPCSSRTPASSAYEEAKPMDGEAARQGNQMAKRPYHRTSDTLEPIPLIEGEGRFLKVLGFNELQRKKFLTTLERYGVGNYDWKEFVDPLKPRTYDEIKNYGLRFLKHIVEDKDVNSPTFSDGVPKEGLKSSSAYEEAKPMDGEAARQGNQMAKRPYHRTSDTLEPIPLIEGEGRFLKVLGFNELQRKKFLTTLERYGVGNYDWKEFVDPLKPRTYDEIKNYGLRFLKHIVEDKDVNSPTFSDGVPKEGLKCKDVLARIASVMLVQKKVKHMEANPRNPVFSDRIIHRFPGLRLRKAKFANEECDRILLRAVSKNGVGKWRALVNDREFGIYELVRKELNIPASSFINANGIIKDPHIIITDHMRRRFLILEEAIINEFAEDYYFGGKPSSLNRALKNGLLNQRIHLFSAKFRLLTERALHEFASKNISRNLSAIGTYVNVNMEDEQVTEVIMLDD</sequence>
<evidence type="ECO:0000256" key="5">
    <source>
        <dbReference type="ARBA" id="ARBA00022840"/>
    </source>
</evidence>
<dbReference type="Proteomes" id="UP000712281">
    <property type="component" value="Unassembled WGS sequence"/>
</dbReference>
<dbReference type="Pfam" id="PF00385">
    <property type="entry name" value="Chromo"/>
    <property type="match status" value="2"/>
</dbReference>
<feature type="domain" description="Chromo" evidence="8">
    <location>
        <begin position="147"/>
        <end position="206"/>
    </location>
</feature>
<dbReference type="GO" id="GO:0140658">
    <property type="term" value="F:ATP-dependent chromatin remodeler activity"/>
    <property type="evidence" value="ECO:0007669"/>
    <property type="project" value="TreeGrafter"/>
</dbReference>
<dbReference type="GO" id="GO:0000785">
    <property type="term" value="C:chromatin"/>
    <property type="evidence" value="ECO:0007669"/>
    <property type="project" value="TreeGrafter"/>
</dbReference>
<dbReference type="PROSITE" id="PS51192">
    <property type="entry name" value="HELICASE_ATP_BIND_1"/>
    <property type="match status" value="1"/>
</dbReference>
<evidence type="ECO:0000256" key="2">
    <source>
        <dbReference type="ARBA" id="ARBA00022737"/>
    </source>
</evidence>
<dbReference type="PROSITE" id="PS51194">
    <property type="entry name" value="HELICASE_CTER"/>
    <property type="match status" value="1"/>
</dbReference>
<comment type="caution">
    <text evidence="11">The sequence shown here is derived from an EMBL/GenBank/DDBJ whole genome shotgun (WGS) entry which is preliminary data.</text>
</comment>
<feature type="region of interest" description="Disordered" evidence="7">
    <location>
        <begin position="1"/>
        <end position="32"/>
    </location>
</feature>
<dbReference type="InterPro" id="IPR009462">
    <property type="entry name" value="CHD_II_SANT-like"/>
</dbReference>
<proteinExistence type="predicted"/>
<dbReference type="GO" id="GO:0005524">
    <property type="term" value="F:ATP binding"/>
    <property type="evidence" value="ECO:0007669"/>
    <property type="project" value="UniProtKB-KW"/>
</dbReference>
<evidence type="ECO:0008006" key="13">
    <source>
        <dbReference type="Google" id="ProtNLM"/>
    </source>
</evidence>
<reference evidence="11" key="1">
    <citation type="submission" date="2019-12" db="EMBL/GenBank/DDBJ databases">
        <title>Genome sequencing and annotation of Brassica cretica.</title>
        <authorList>
            <person name="Studholme D.J."/>
            <person name="Sarris P.F."/>
        </authorList>
    </citation>
    <scope>NUCLEOTIDE SEQUENCE</scope>
    <source>
        <strain evidence="11">PFS-001/15</strain>
        <tissue evidence="11">Leaf</tissue>
    </source>
</reference>
<dbReference type="InterPro" id="IPR023780">
    <property type="entry name" value="Chromo_domain"/>
</dbReference>
<dbReference type="InterPro" id="IPR009463">
    <property type="entry name" value="DUF1087"/>
</dbReference>
<dbReference type="SMART" id="SM01147">
    <property type="entry name" value="DUF1087"/>
    <property type="match status" value="1"/>
</dbReference>
<dbReference type="SMART" id="SM01146">
    <property type="entry name" value="DUF1086"/>
    <property type="match status" value="2"/>
</dbReference>
<dbReference type="InterPro" id="IPR000953">
    <property type="entry name" value="Chromo/chromo_shadow_dom"/>
</dbReference>
<dbReference type="Gene3D" id="2.40.50.40">
    <property type="match status" value="2"/>
</dbReference>
<evidence type="ECO:0000259" key="10">
    <source>
        <dbReference type="PROSITE" id="PS51194"/>
    </source>
</evidence>
<dbReference type="SUPFAM" id="SSF54160">
    <property type="entry name" value="Chromo domain-like"/>
    <property type="match status" value="2"/>
</dbReference>
<name>A0A8S9G9L6_BRACR</name>
<dbReference type="CDD" id="cd18793">
    <property type="entry name" value="SF2_C_SNF"/>
    <property type="match status" value="1"/>
</dbReference>
<dbReference type="CDD" id="cd18659">
    <property type="entry name" value="CD2_tandem"/>
    <property type="match status" value="1"/>
</dbReference>
<dbReference type="GO" id="GO:0042393">
    <property type="term" value="F:histone binding"/>
    <property type="evidence" value="ECO:0007669"/>
    <property type="project" value="TreeGrafter"/>
</dbReference>
<evidence type="ECO:0000256" key="1">
    <source>
        <dbReference type="ARBA" id="ARBA00004123"/>
    </source>
</evidence>
<evidence type="ECO:0000256" key="3">
    <source>
        <dbReference type="ARBA" id="ARBA00022741"/>
    </source>
</evidence>
<keyword evidence="6" id="KW-0539">Nucleus</keyword>
<dbReference type="InterPro" id="IPR000330">
    <property type="entry name" value="SNF2_N"/>
</dbReference>
<dbReference type="GO" id="GO:0005634">
    <property type="term" value="C:nucleus"/>
    <property type="evidence" value="ECO:0007669"/>
    <property type="project" value="UniProtKB-SubCell"/>
</dbReference>
<feature type="region of interest" description="Disordered" evidence="7">
    <location>
        <begin position="860"/>
        <end position="879"/>
    </location>
</feature>
<feature type="domain" description="Chromo" evidence="8">
    <location>
        <begin position="54"/>
        <end position="130"/>
    </location>
</feature>
<dbReference type="PANTHER" id="PTHR45623">
    <property type="entry name" value="CHROMODOMAIN-HELICASE-DNA-BINDING PROTEIN 3-RELATED-RELATED"/>
    <property type="match status" value="1"/>
</dbReference>
<feature type="region of interest" description="Disordered" evidence="7">
    <location>
        <begin position="999"/>
        <end position="1039"/>
    </location>
</feature>
<dbReference type="InterPro" id="IPR049730">
    <property type="entry name" value="SNF2/RAD54-like_C"/>
</dbReference>